<comment type="caution">
    <text evidence="1">The sequence shown here is derived from an EMBL/GenBank/DDBJ whole genome shotgun (WGS) entry which is preliminary data.</text>
</comment>
<dbReference type="SUPFAM" id="SSF158446">
    <property type="entry name" value="IVS-encoded protein-like"/>
    <property type="match status" value="1"/>
</dbReference>
<evidence type="ECO:0008006" key="2">
    <source>
        <dbReference type="Google" id="ProtNLM"/>
    </source>
</evidence>
<reference evidence="1" key="1">
    <citation type="journal article" date="2014" name="Front. Microbiol.">
        <title>High frequency of phylogenetically diverse reductive dehalogenase-homologous genes in deep subseafloor sedimentary metagenomes.</title>
        <authorList>
            <person name="Kawai M."/>
            <person name="Futagami T."/>
            <person name="Toyoda A."/>
            <person name="Takaki Y."/>
            <person name="Nishi S."/>
            <person name="Hori S."/>
            <person name="Arai W."/>
            <person name="Tsubouchi T."/>
            <person name="Morono Y."/>
            <person name="Uchiyama I."/>
            <person name="Ito T."/>
            <person name="Fujiyama A."/>
            <person name="Inagaki F."/>
            <person name="Takami H."/>
        </authorList>
    </citation>
    <scope>NUCLEOTIDE SEQUENCE</scope>
    <source>
        <strain evidence="1">Expedition CK06-06</strain>
    </source>
</reference>
<gene>
    <name evidence="1" type="ORF">S06H3_10616</name>
</gene>
<dbReference type="EMBL" id="BARV01004957">
    <property type="protein sequence ID" value="GAI09371.1"/>
    <property type="molecule type" value="Genomic_DNA"/>
</dbReference>
<dbReference type="InterPro" id="IPR036583">
    <property type="entry name" value="23S_rRNA_IVS_sf"/>
</dbReference>
<dbReference type="InterPro" id="IPR012657">
    <property type="entry name" value="23S_rRNA-intervening_sequence"/>
</dbReference>
<feature type="non-terminal residue" evidence="1">
    <location>
        <position position="1"/>
    </location>
</feature>
<name>X1LU81_9ZZZZ</name>
<dbReference type="Gene3D" id="1.20.1440.60">
    <property type="entry name" value="23S rRNA-intervening sequence"/>
    <property type="match status" value="1"/>
</dbReference>
<accession>X1LU81</accession>
<organism evidence="1">
    <name type="scientific">marine sediment metagenome</name>
    <dbReference type="NCBI Taxonomy" id="412755"/>
    <lineage>
        <taxon>unclassified sequences</taxon>
        <taxon>metagenomes</taxon>
        <taxon>ecological metagenomes</taxon>
    </lineage>
</organism>
<sequence length="64" mass="7478">FDSNSDDEFVRFLRYALRSATEVQSHLYVAVDQGYISGEDFDQIYEQATEVKKMISGFIKYLRS</sequence>
<dbReference type="AlphaFoldDB" id="X1LU81"/>
<protein>
    <recommendedName>
        <fullName evidence="2">Four helix bundle protein</fullName>
    </recommendedName>
</protein>
<dbReference type="Pfam" id="PF05635">
    <property type="entry name" value="23S_rRNA_IVP"/>
    <property type="match status" value="1"/>
</dbReference>
<evidence type="ECO:0000313" key="1">
    <source>
        <dbReference type="EMBL" id="GAI09371.1"/>
    </source>
</evidence>
<dbReference type="NCBIfam" id="TIGR02436">
    <property type="entry name" value="four helix bundle protein"/>
    <property type="match status" value="1"/>
</dbReference>
<proteinExistence type="predicted"/>